<evidence type="ECO:0000313" key="1">
    <source>
        <dbReference type="EMBL" id="KAK0644451.1"/>
    </source>
</evidence>
<dbReference type="Proteomes" id="UP001174936">
    <property type="component" value="Unassembled WGS sequence"/>
</dbReference>
<protein>
    <recommendedName>
        <fullName evidence="3">F-box domain-containing protein</fullName>
    </recommendedName>
</protein>
<comment type="caution">
    <text evidence="1">The sequence shown here is derived from an EMBL/GenBank/DDBJ whole genome shotgun (WGS) entry which is preliminary data.</text>
</comment>
<proteinExistence type="predicted"/>
<organism evidence="1 2">
    <name type="scientific">Cercophora newfieldiana</name>
    <dbReference type="NCBI Taxonomy" id="92897"/>
    <lineage>
        <taxon>Eukaryota</taxon>
        <taxon>Fungi</taxon>
        <taxon>Dikarya</taxon>
        <taxon>Ascomycota</taxon>
        <taxon>Pezizomycotina</taxon>
        <taxon>Sordariomycetes</taxon>
        <taxon>Sordariomycetidae</taxon>
        <taxon>Sordariales</taxon>
        <taxon>Lasiosphaeriaceae</taxon>
        <taxon>Cercophora</taxon>
    </lineage>
</organism>
<dbReference type="EMBL" id="JAULSV010000005">
    <property type="protein sequence ID" value="KAK0644451.1"/>
    <property type="molecule type" value="Genomic_DNA"/>
</dbReference>
<gene>
    <name evidence="1" type="ORF">B0T16DRAFT_448094</name>
</gene>
<evidence type="ECO:0000313" key="2">
    <source>
        <dbReference type="Proteomes" id="UP001174936"/>
    </source>
</evidence>
<evidence type="ECO:0008006" key="3">
    <source>
        <dbReference type="Google" id="ProtNLM"/>
    </source>
</evidence>
<dbReference type="AlphaFoldDB" id="A0AA40CMI7"/>
<sequence>MEPDAPKQPEIRKFRFLSLPGEIRNQIYRLLFCCEAAIHLDLDQMAKTTQLSAQLFRTCSDIYREGYFILYGENTFCFELSNTFCPYPAVKLPYILYLPYRGLRKFRIEIRYTEDHKLSTLREDVRLVVEHLREEYPGGIAFLGLVCDLDCENEADMEQMNWDDPLWRDCIANGDRGECINMLGTWFGRLRNVKELDVKKAVIDSDSEEPEESADTKMLRERMQSQTEGGADTLLDRFERLEQFALDYRFCDRDFRRALLAVERGDAEEFDLCQKKILEHVQIRCVRMRKALGGST</sequence>
<name>A0AA40CMI7_9PEZI</name>
<accession>A0AA40CMI7</accession>
<dbReference type="PANTHER" id="PTHR42085:SF1">
    <property type="entry name" value="F-BOX DOMAIN-CONTAINING PROTEIN"/>
    <property type="match status" value="1"/>
</dbReference>
<dbReference type="InterPro" id="IPR038883">
    <property type="entry name" value="AN11006-like"/>
</dbReference>
<keyword evidence="2" id="KW-1185">Reference proteome</keyword>
<dbReference type="PANTHER" id="PTHR42085">
    <property type="entry name" value="F-BOX DOMAIN-CONTAINING PROTEIN"/>
    <property type="match status" value="1"/>
</dbReference>
<reference evidence="1" key="1">
    <citation type="submission" date="2023-06" db="EMBL/GenBank/DDBJ databases">
        <title>Genome-scale phylogeny and comparative genomics of the fungal order Sordariales.</title>
        <authorList>
            <consortium name="Lawrence Berkeley National Laboratory"/>
            <person name="Hensen N."/>
            <person name="Bonometti L."/>
            <person name="Westerberg I."/>
            <person name="Brannstrom I.O."/>
            <person name="Guillou S."/>
            <person name="Cros-Aarteil S."/>
            <person name="Calhoun S."/>
            <person name="Haridas S."/>
            <person name="Kuo A."/>
            <person name="Mondo S."/>
            <person name="Pangilinan J."/>
            <person name="Riley R."/>
            <person name="Labutti K."/>
            <person name="Andreopoulos B."/>
            <person name="Lipzen A."/>
            <person name="Chen C."/>
            <person name="Yanf M."/>
            <person name="Daum C."/>
            <person name="Ng V."/>
            <person name="Clum A."/>
            <person name="Steindorff A."/>
            <person name="Ohm R."/>
            <person name="Martin F."/>
            <person name="Silar P."/>
            <person name="Natvig D."/>
            <person name="Lalanne C."/>
            <person name="Gautier V."/>
            <person name="Ament-Velasquez S.L."/>
            <person name="Kruys A."/>
            <person name="Hutchinson M.I."/>
            <person name="Powell A.J."/>
            <person name="Barry K."/>
            <person name="Miller A.N."/>
            <person name="Grigoriev I.V."/>
            <person name="Debuchy R."/>
            <person name="Gladieux P."/>
            <person name="Thoren M.H."/>
            <person name="Johannesson H."/>
        </authorList>
    </citation>
    <scope>NUCLEOTIDE SEQUENCE</scope>
    <source>
        <strain evidence="1">SMH2532-1</strain>
    </source>
</reference>